<dbReference type="PANTHER" id="PTHR14097:SF8">
    <property type="entry name" value="NAD(P)-BINDING DOMAIN-CONTAINING PROTEIN"/>
    <property type="match status" value="1"/>
</dbReference>
<dbReference type="PANTHER" id="PTHR14097">
    <property type="entry name" value="OXIDOREDUCTASE HTATIP2"/>
    <property type="match status" value="1"/>
</dbReference>
<dbReference type="OrthoDB" id="9975943at2759"/>
<evidence type="ECO:0000313" key="3">
    <source>
        <dbReference type="EMBL" id="KAF7543230.1"/>
    </source>
</evidence>
<dbReference type="EMBL" id="JAANBB010000381">
    <property type="protein sequence ID" value="KAF7543230.1"/>
    <property type="molecule type" value="Genomic_DNA"/>
</dbReference>
<organism evidence="3 4">
    <name type="scientific">Cylindrodendrum hubeiense</name>
    <dbReference type="NCBI Taxonomy" id="595255"/>
    <lineage>
        <taxon>Eukaryota</taxon>
        <taxon>Fungi</taxon>
        <taxon>Dikarya</taxon>
        <taxon>Ascomycota</taxon>
        <taxon>Pezizomycotina</taxon>
        <taxon>Sordariomycetes</taxon>
        <taxon>Hypocreomycetidae</taxon>
        <taxon>Hypocreales</taxon>
        <taxon>Nectriaceae</taxon>
        <taxon>Cylindrodendrum</taxon>
    </lineage>
</organism>
<gene>
    <name evidence="3" type="ORF">G7Z17_g10911</name>
</gene>
<dbReference type="Gene3D" id="3.40.50.720">
    <property type="entry name" value="NAD(P)-binding Rossmann-like Domain"/>
    <property type="match status" value="1"/>
</dbReference>
<evidence type="ECO:0000313" key="4">
    <source>
        <dbReference type="Proteomes" id="UP000722485"/>
    </source>
</evidence>
<dbReference type="Proteomes" id="UP000722485">
    <property type="component" value="Unassembled WGS sequence"/>
</dbReference>
<comment type="caution">
    <text evidence="3">The sequence shown here is derived from an EMBL/GenBank/DDBJ whole genome shotgun (WGS) entry which is preliminary data.</text>
</comment>
<protein>
    <recommendedName>
        <fullName evidence="2">NAD(P)-binding domain-containing protein</fullName>
    </recommendedName>
</protein>
<evidence type="ECO:0000259" key="2">
    <source>
        <dbReference type="Pfam" id="PF13460"/>
    </source>
</evidence>
<dbReference type="AlphaFoldDB" id="A0A9P5H679"/>
<proteinExistence type="predicted"/>
<name>A0A9P5H679_9HYPO</name>
<evidence type="ECO:0000256" key="1">
    <source>
        <dbReference type="SAM" id="MobiDB-lite"/>
    </source>
</evidence>
<dbReference type="InterPro" id="IPR036291">
    <property type="entry name" value="NAD(P)-bd_dom_sf"/>
</dbReference>
<dbReference type="InterPro" id="IPR016040">
    <property type="entry name" value="NAD(P)-bd_dom"/>
</dbReference>
<reference evidence="3" key="1">
    <citation type="submission" date="2020-03" db="EMBL/GenBank/DDBJ databases">
        <title>Draft Genome Sequence of Cylindrodendrum hubeiense.</title>
        <authorList>
            <person name="Buettner E."/>
            <person name="Kellner H."/>
        </authorList>
    </citation>
    <scope>NUCLEOTIDE SEQUENCE</scope>
    <source>
        <strain evidence="3">IHI 201604</strain>
    </source>
</reference>
<feature type="domain" description="NAD(P)-binding" evidence="2">
    <location>
        <begin position="7"/>
        <end position="135"/>
    </location>
</feature>
<sequence>MHVILTGATGLVGSAVLDAMIKTKDITKISILSRRPVHMADDAKDPRINVILQSDFEKYDSEVLKQLQGAKGCVWALGISQSKVDADQYVKITKDYAIEAAKAFATLSTSEAEPFRFVYVSGSGATQEPGRFSPIFARIKGETETALADLTIEKPTLRVYSPRPAFVDAQNHKSILPYIPNPGALINGTMFLIGPPMRMLMKSMHSPTPMLGDFLAQLAMGKLDGRLEGTPGSRYFKGRKGDIPDAKLNGLLKGEERQGFGEPRSTGTGIRDEGEIADTDTTYRRLCRAPSDDKLVAGRYP</sequence>
<feature type="region of interest" description="Disordered" evidence="1">
    <location>
        <begin position="254"/>
        <end position="275"/>
    </location>
</feature>
<accession>A0A9P5H679</accession>
<dbReference type="SUPFAM" id="SSF51735">
    <property type="entry name" value="NAD(P)-binding Rossmann-fold domains"/>
    <property type="match status" value="1"/>
</dbReference>
<keyword evidence="4" id="KW-1185">Reference proteome</keyword>
<dbReference type="Pfam" id="PF13460">
    <property type="entry name" value="NAD_binding_10"/>
    <property type="match status" value="1"/>
</dbReference>